<feature type="domain" description="BRCT" evidence="3">
    <location>
        <begin position="54"/>
        <end position="128"/>
    </location>
</feature>
<feature type="compositionally biased region" description="Basic and acidic residues" evidence="2">
    <location>
        <begin position="992"/>
        <end position="1002"/>
    </location>
</feature>
<dbReference type="PANTHER" id="PTHR13561">
    <property type="entry name" value="DNA REPLICATION REGULATOR DPB11-RELATED"/>
    <property type="match status" value="1"/>
</dbReference>
<organism evidence="4 5">
    <name type="scientific">Dendrothele bispora (strain CBS 962.96)</name>
    <dbReference type="NCBI Taxonomy" id="1314807"/>
    <lineage>
        <taxon>Eukaryota</taxon>
        <taxon>Fungi</taxon>
        <taxon>Dikarya</taxon>
        <taxon>Basidiomycota</taxon>
        <taxon>Agaricomycotina</taxon>
        <taxon>Agaricomycetes</taxon>
        <taxon>Agaricomycetidae</taxon>
        <taxon>Agaricales</taxon>
        <taxon>Agaricales incertae sedis</taxon>
        <taxon>Dendrothele</taxon>
    </lineage>
</organism>
<dbReference type="GO" id="GO:0007095">
    <property type="term" value="P:mitotic G2 DNA damage checkpoint signaling"/>
    <property type="evidence" value="ECO:0007669"/>
    <property type="project" value="TreeGrafter"/>
</dbReference>
<feature type="domain" description="BRCT" evidence="3">
    <location>
        <begin position="672"/>
        <end position="748"/>
    </location>
</feature>
<evidence type="ECO:0000259" key="3">
    <source>
        <dbReference type="PROSITE" id="PS50172"/>
    </source>
</evidence>
<keyword evidence="5" id="KW-1185">Reference proteome</keyword>
<dbReference type="PANTHER" id="PTHR13561:SF20">
    <property type="entry name" value="DNA TOPOISOMERASE 2-BINDING PROTEIN 1"/>
    <property type="match status" value="1"/>
</dbReference>
<dbReference type="Pfam" id="PF12738">
    <property type="entry name" value="PTCB-BRCT"/>
    <property type="match status" value="1"/>
</dbReference>
<dbReference type="Pfam" id="PF00533">
    <property type="entry name" value="BRCT"/>
    <property type="match status" value="2"/>
</dbReference>
<feature type="compositionally biased region" description="Basic and acidic residues" evidence="2">
    <location>
        <begin position="1059"/>
        <end position="1069"/>
    </location>
</feature>
<dbReference type="SMART" id="SM00292">
    <property type="entry name" value="BRCT"/>
    <property type="match status" value="3"/>
</dbReference>
<dbReference type="Gene3D" id="3.40.50.10190">
    <property type="entry name" value="BRCT domain"/>
    <property type="match status" value="4"/>
</dbReference>
<feature type="compositionally biased region" description="Basic and acidic residues" evidence="2">
    <location>
        <begin position="279"/>
        <end position="369"/>
    </location>
</feature>
<keyword evidence="1" id="KW-0677">Repeat</keyword>
<dbReference type="AlphaFoldDB" id="A0A4S8L9E2"/>
<evidence type="ECO:0000256" key="2">
    <source>
        <dbReference type="SAM" id="MobiDB-lite"/>
    </source>
</evidence>
<feature type="region of interest" description="Disordered" evidence="2">
    <location>
        <begin position="417"/>
        <end position="457"/>
    </location>
</feature>
<dbReference type="InterPro" id="IPR059215">
    <property type="entry name" value="BRCT2_TopBP1-like"/>
</dbReference>
<protein>
    <recommendedName>
        <fullName evidence="3">BRCT domain-containing protein</fullName>
    </recommendedName>
</protein>
<dbReference type="Proteomes" id="UP000297245">
    <property type="component" value="Unassembled WGS sequence"/>
</dbReference>
<evidence type="ECO:0000313" key="5">
    <source>
        <dbReference type="Proteomes" id="UP000297245"/>
    </source>
</evidence>
<feature type="compositionally biased region" description="Low complexity" evidence="2">
    <location>
        <begin position="429"/>
        <end position="441"/>
    </location>
</feature>
<evidence type="ECO:0000313" key="4">
    <source>
        <dbReference type="EMBL" id="THU85113.1"/>
    </source>
</evidence>
<accession>A0A4S8L9E2</accession>
<dbReference type="OrthoDB" id="251770at2759"/>
<feature type="region of interest" description="Disordered" evidence="2">
    <location>
        <begin position="773"/>
        <end position="831"/>
    </location>
</feature>
<feature type="compositionally biased region" description="Acidic residues" evidence="2">
    <location>
        <begin position="371"/>
        <end position="388"/>
    </location>
</feature>
<reference evidence="4 5" key="1">
    <citation type="journal article" date="2019" name="Nat. Ecol. Evol.">
        <title>Megaphylogeny resolves global patterns of mushroom evolution.</title>
        <authorList>
            <person name="Varga T."/>
            <person name="Krizsan K."/>
            <person name="Foldi C."/>
            <person name="Dima B."/>
            <person name="Sanchez-Garcia M."/>
            <person name="Sanchez-Ramirez S."/>
            <person name="Szollosi G.J."/>
            <person name="Szarkandi J.G."/>
            <person name="Papp V."/>
            <person name="Albert L."/>
            <person name="Andreopoulos W."/>
            <person name="Angelini C."/>
            <person name="Antonin V."/>
            <person name="Barry K.W."/>
            <person name="Bougher N.L."/>
            <person name="Buchanan P."/>
            <person name="Buyck B."/>
            <person name="Bense V."/>
            <person name="Catcheside P."/>
            <person name="Chovatia M."/>
            <person name="Cooper J."/>
            <person name="Damon W."/>
            <person name="Desjardin D."/>
            <person name="Finy P."/>
            <person name="Geml J."/>
            <person name="Haridas S."/>
            <person name="Hughes K."/>
            <person name="Justo A."/>
            <person name="Karasinski D."/>
            <person name="Kautmanova I."/>
            <person name="Kiss B."/>
            <person name="Kocsube S."/>
            <person name="Kotiranta H."/>
            <person name="LaButti K.M."/>
            <person name="Lechner B.E."/>
            <person name="Liimatainen K."/>
            <person name="Lipzen A."/>
            <person name="Lukacs Z."/>
            <person name="Mihaltcheva S."/>
            <person name="Morgado L.N."/>
            <person name="Niskanen T."/>
            <person name="Noordeloos M.E."/>
            <person name="Ohm R.A."/>
            <person name="Ortiz-Santana B."/>
            <person name="Ovrebo C."/>
            <person name="Racz N."/>
            <person name="Riley R."/>
            <person name="Savchenko A."/>
            <person name="Shiryaev A."/>
            <person name="Soop K."/>
            <person name="Spirin V."/>
            <person name="Szebenyi C."/>
            <person name="Tomsovsky M."/>
            <person name="Tulloss R.E."/>
            <person name="Uehling J."/>
            <person name="Grigoriev I.V."/>
            <person name="Vagvolgyi C."/>
            <person name="Papp T."/>
            <person name="Martin F.M."/>
            <person name="Miettinen O."/>
            <person name="Hibbett D.S."/>
            <person name="Nagy L.G."/>
        </authorList>
    </citation>
    <scope>NUCLEOTIDE SEQUENCE [LARGE SCALE GENOMIC DNA]</scope>
    <source>
        <strain evidence="4 5">CBS 962.96</strain>
    </source>
</reference>
<dbReference type="GO" id="GO:0006270">
    <property type="term" value="P:DNA replication initiation"/>
    <property type="evidence" value="ECO:0007669"/>
    <property type="project" value="TreeGrafter"/>
</dbReference>
<name>A0A4S8L9E2_DENBC</name>
<sequence length="1151" mass="126803">MRRRGHKSTKIPNVKLRPVQQGTSSRAVARESTVEGIYAQDTQPASDDTSIFDPCPRPFKGIRLCATGLLDKPGIFKQAVELGALTSNPFTDRVTHLVAVEHGGAKYMCALNRKVPILDPSFVSESYQVWLRGDDVDLEQAVAKHRLPIFSGVVVCPSGITDIKRRTQINDLVTKHGGMYLKNLERPVRVTHLLCSGDDETDKIRYAEKFNNTGEANIKIVWEEWFWDSLEFGGRFNEKKYAVHEPRPEPRINATQPLPPLPSGEIAASTPDIEVAGNKSKEQEKDAGKDNGGQRKASEQEKGKEGRDKVEEKRKDKPVKEATEKDKVAEKAKEKNKAAGNDKVEEKGKEKQVDRTTGKDQAKERKGTQEAEQDQDGSETEEEDDELTDTASVKRLPTVHLKLWASLLKNRGYDVDEENSRLVRSPTKSQSRSQSMDDSSMPFGRPNNTGSILSNSDFRRANSFGPILPRGAPTAKRILSSKARYIPSASEEDNPQGLEEREMSVDGFDANVLGNVLVMDTANPVEIDTPGAGPSSPRKDRDPSKLTSVAPDDIQNNAEPDLSKKNVTSVSPIFAGLRFLALGEANCRAVKDAVEQAEGIFLERSNEDNLNQYPDDVDVVLIRLSASELFCKHRSAPLSWREKFRTECWLERCLFEDRICPPQQNVSFTPISVSCPIKGCERVFMSCSGFDESERLFMRRLLKVFGITLLSVFSKRATYLLCPSADGLKYEKAKEWGIPVVSMEWIREIKRTGVIPKTGSFLVAGQTVSTVQGRDLKGKRKASDGESRMADITNGQSPLEESPPTQPPTQDAGQHQSIAPPASPQRLRGHLSSVPSLSKLTLSERSAQGSSESFGKPNFLLQIGSASKSPSEETSAVAALVPVEPVQNEACEDFETGFGQPPEAFSISDEPIPLETRPSTPSRPRLLTAIADWQDTNDPQGLMRVPSSTTPSPMKEVVPASLDITTKGDGRTVTKKKSQSLSPTKFYPPPRPIDEEKTKALHESLSSLLGKRRSEDGIEGNESNTNGTGRVTSGIGRGKRPRPLRTKSSTAVQAAPIKSLHDLDSFPPEHDYMSTELSVSMMEDELREQTLRITYHEPTSQEKSRSSALLDTSIVGVSGSSRTKDRTKGATKTDGVRRNNTRKSGSRQAGF</sequence>
<dbReference type="InterPro" id="IPR001357">
    <property type="entry name" value="BRCT_dom"/>
</dbReference>
<feature type="region of interest" description="Disordered" evidence="2">
    <location>
        <begin position="904"/>
        <end position="1069"/>
    </location>
</feature>
<feature type="domain" description="BRCT" evidence="3">
    <location>
        <begin position="145"/>
        <end position="243"/>
    </location>
</feature>
<dbReference type="SUPFAM" id="SSF52113">
    <property type="entry name" value="BRCT domain"/>
    <property type="match status" value="3"/>
</dbReference>
<feature type="compositionally biased region" description="Polar residues" evidence="2">
    <location>
        <begin position="40"/>
        <end position="49"/>
    </location>
</feature>
<dbReference type="GO" id="GO:0033314">
    <property type="term" value="P:mitotic DNA replication checkpoint signaling"/>
    <property type="evidence" value="ECO:0007669"/>
    <property type="project" value="TreeGrafter"/>
</dbReference>
<feature type="region of interest" description="Disordered" evidence="2">
    <location>
        <begin position="247"/>
        <end position="398"/>
    </location>
</feature>
<feature type="region of interest" description="Disordered" evidence="2">
    <location>
        <begin position="1"/>
        <end position="50"/>
    </location>
</feature>
<dbReference type="CDD" id="cd17731">
    <property type="entry name" value="BRCT_TopBP1_rpt2_like"/>
    <property type="match status" value="1"/>
</dbReference>
<dbReference type="EMBL" id="ML179564">
    <property type="protein sequence ID" value="THU85113.1"/>
    <property type="molecule type" value="Genomic_DNA"/>
</dbReference>
<evidence type="ECO:0000256" key="1">
    <source>
        <dbReference type="ARBA" id="ARBA00022737"/>
    </source>
</evidence>
<feature type="compositionally biased region" description="Polar residues" evidence="2">
    <location>
        <begin position="808"/>
        <end position="817"/>
    </location>
</feature>
<feature type="compositionally biased region" description="Polar residues" evidence="2">
    <location>
        <begin position="1021"/>
        <end position="1031"/>
    </location>
</feature>
<feature type="compositionally biased region" description="Polar residues" evidence="2">
    <location>
        <begin position="446"/>
        <end position="456"/>
    </location>
</feature>
<dbReference type="PROSITE" id="PS50172">
    <property type="entry name" value="BRCT"/>
    <property type="match status" value="3"/>
</dbReference>
<feature type="region of interest" description="Disordered" evidence="2">
    <location>
        <begin position="524"/>
        <end position="563"/>
    </location>
</feature>
<feature type="region of interest" description="Disordered" evidence="2">
    <location>
        <begin position="1094"/>
        <end position="1151"/>
    </location>
</feature>
<gene>
    <name evidence="4" type="ORF">K435DRAFT_764409</name>
</gene>
<proteinExistence type="predicted"/>
<dbReference type="InterPro" id="IPR036420">
    <property type="entry name" value="BRCT_dom_sf"/>
</dbReference>